<dbReference type="PANTHER" id="PTHR23055">
    <property type="entry name" value="CALCIUM BINDING PROTEINS"/>
    <property type="match status" value="1"/>
</dbReference>
<dbReference type="Pfam" id="PF13499">
    <property type="entry name" value="EF-hand_7"/>
    <property type="match status" value="2"/>
</dbReference>
<feature type="domain" description="EF-hand" evidence="4">
    <location>
        <begin position="307"/>
        <end position="342"/>
    </location>
</feature>
<dbReference type="EMBL" id="CAJOBC010000315">
    <property type="protein sequence ID" value="CAF3570408.1"/>
    <property type="molecule type" value="Genomic_DNA"/>
</dbReference>
<dbReference type="OrthoDB" id="191686at2759"/>
<evidence type="ECO:0000256" key="2">
    <source>
        <dbReference type="ARBA" id="ARBA00022737"/>
    </source>
</evidence>
<dbReference type="AlphaFoldDB" id="A0A813RVY6"/>
<keyword evidence="1" id="KW-0479">Metal-binding</keyword>
<evidence type="ECO:0000313" key="5">
    <source>
        <dbReference type="EMBL" id="CAF0786584.1"/>
    </source>
</evidence>
<keyword evidence="7" id="KW-1185">Reference proteome</keyword>
<evidence type="ECO:0000259" key="4">
    <source>
        <dbReference type="PROSITE" id="PS50222"/>
    </source>
</evidence>
<dbReference type="InterPro" id="IPR028846">
    <property type="entry name" value="Recoverin"/>
</dbReference>
<dbReference type="PANTHER" id="PTHR23055:SF69">
    <property type="entry name" value="NEURONAL CALCIUM SENSOR 2"/>
    <property type="match status" value="1"/>
</dbReference>
<protein>
    <recommendedName>
        <fullName evidence="4">EF-hand domain-containing protein</fullName>
    </recommendedName>
</protein>
<gene>
    <name evidence="5" type="ORF">GPM918_LOCUS2767</name>
    <name evidence="6" type="ORF">SRO942_LOCUS2767</name>
</gene>
<keyword evidence="2" id="KW-0677">Repeat</keyword>
<dbReference type="GO" id="GO:0005509">
    <property type="term" value="F:calcium ion binding"/>
    <property type="evidence" value="ECO:0007669"/>
    <property type="project" value="InterPro"/>
</dbReference>
<dbReference type="InterPro" id="IPR002048">
    <property type="entry name" value="EF_hand_dom"/>
</dbReference>
<evidence type="ECO:0000256" key="1">
    <source>
        <dbReference type="ARBA" id="ARBA00022723"/>
    </source>
</evidence>
<dbReference type="SUPFAM" id="SSF47473">
    <property type="entry name" value="EF-hand"/>
    <property type="match status" value="2"/>
</dbReference>
<feature type="domain" description="EF-hand" evidence="4">
    <location>
        <begin position="358"/>
        <end position="386"/>
    </location>
</feature>
<feature type="domain" description="EF-hand" evidence="4">
    <location>
        <begin position="145"/>
        <end position="180"/>
    </location>
</feature>
<evidence type="ECO:0000256" key="3">
    <source>
        <dbReference type="ARBA" id="ARBA00022837"/>
    </source>
</evidence>
<evidence type="ECO:0000313" key="7">
    <source>
        <dbReference type="Proteomes" id="UP000663829"/>
    </source>
</evidence>
<sequence length="401" mass="48208">MGLNQSQERPELNDRELEYILLHTNYTQKQIDDIYIRFMTHYPKGYLTRQQFSQLYSSELKHLKYSQPIIERLFDHIDSDKNNQLNFKEVLFLKTICSKDTTLNEKLEWLFLLYDTNHDRLIDIREFINIGRLAYVVHGKYLSQLKEDEFKSLFKQYDIDDDDHLNCQEFIQLCKQCKDILEIIAPMFSNIINQQINNEKKKEKQTSSTNYPINIPHDHLAYLHEHTTFTNDEIKRYYSTFIRRCPKGRLDKQDFVHFYRNILPKRPNGDAESYCDFMFKAFDIISHNGFIEFHEFLLAIYVHSKGTPREKLEWIYNAYDRDSDGYINYTEINHIVHALFMLYGIDREKFSVAYKSYEIMSTLDLNNDDKLSKQEFLNVLKNKQLTEFLAPNFWKKENKTG</sequence>
<proteinExistence type="predicted"/>
<dbReference type="CDD" id="cd00051">
    <property type="entry name" value="EFh"/>
    <property type="match status" value="2"/>
</dbReference>
<dbReference type="PRINTS" id="PR00450">
    <property type="entry name" value="RECOVERIN"/>
</dbReference>
<feature type="domain" description="EF-hand" evidence="4">
    <location>
        <begin position="102"/>
        <end position="137"/>
    </location>
</feature>
<dbReference type="SMART" id="SM00054">
    <property type="entry name" value="EFh"/>
    <property type="match status" value="6"/>
</dbReference>
<organism evidence="5 7">
    <name type="scientific">Didymodactylos carnosus</name>
    <dbReference type="NCBI Taxonomy" id="1234261"/>
    <lineage>
        <taxon>Eukaryota</taxon>
        <taxon>Metazoa</taxon>
        <taxon>Spiralia</taxon>
        <taxon>Gnathifera</taxon>
        <taxon>Rotifera</taxon>
        <taxon>Eurotatoria</taxon>
        <taxon>Bdelloidea</taxon>
        <taxon>Philodinida</taxon>
        <taxon>Philodinidae</taxon>
        <taxon>Didymodactylos</taxon>
    </lineage>
</organism>
<dbReference type="Proteomes" id="UP000663829">
    <property type="component" value="Unassembled WGS sequence"/>
</dbReference>
<dbReference type="Gene3D" id="1.10.238.10">
    <property type="entry name" value="EF-hand"/>
    <property type="match status" value="2"/>
</dbReference>
<dbReference type="PROSITE" id="PS00018">
    <property type="entry name" value="EF_HAND_1"/>
    <property type="match status" value="5"/>
</dbReference>
<dbReference type="EMBL" id="CAJNOQ010000315">
    <property type="protein sequence ID" value="CAF0786584.1"/>
    <property type="molecule type" value="Genomic_DNA"/>
</dbReference>
<keyword evidence="3" id="KW-0106">Calcium</keyword>
<comment type="caution">
    <text evidence="5">The sequence shown here is derived from an EMBL/GenBank/DDBJ whole genome shotgun (WGS) entry which is preliminary data.</text>
</comment>
<accession>A0A813RVY6</accession>
<evidence type="ECO:0000313" key="6">
    <source>
        <dbReference type="EMBL" id="CAF3570408.1"/>
    </source>
</evidence>
<dbReference type="InterPro" id="IPR018247">
    <property type="entry name" value="EF_Hand_1_Ca_BS"/>
</dbReference>
<dbReference type="PROSITE" id="PS50222">
    <property type="entry name" value="EF_HAND_2"/>
    <property type="match status" value="5"/>
</dbReference>
<reference evidence="5" key="1">
    <citation type="submission" date="2021-02" db="EMBL/GenBank/DDBJ databases">
        <authorList>
            <person name="Nowell W R."/>
        </authorList>
    </citation>
    <scope>NUCLEOTIDE SEQUENCE</scope>
</reference>
<name>A0A813RVY6_9BILA</name>
<feature type="domain" description="EF-hand" evidence="4">
    <location>
        <begin position="65"/>
        <end position="100"/>
    </location>
</feature>
<dbReference type="InterPro" id="IPR011992">
    <property type="entry name" value="EF-hand-dom_pair"/>
</dbReference>
<dbReference type="Proteomes" id="UP000681722">
    <property type="component" value="Unassembled WGS sequence"/>
</dbReference>